<proteinExistence type="predicted"/>
<keyword evidence="2" id="KW-0472">Membrane</keyword>
<feature type="transmembrane region" description="Helical" evidence="2">
    <location>
        <begin position="86"/>
        <end position="108"/>
    </location>
</feature>
<feature type="compositionally biased region" description="Basic and acidic residues" evidence="1">
    <location>
        <begin position="38"/>
        <end position="51"/>
    </location>
</feature>
<feature type="compositionally biased region" description="Acidic residues" evidence="1">
    <location>
        <begin position="52"/>
        <end position="67"/>
    </location>
</feature>
<evidence type="ECO:0000313" key="3">
    <source>
        <dbReference type="EMBL" id="KAK6544818.1"/>
    </source>
</evidence>
<keyword evidence="2" id="KW-1133">Transmembrane helix</keyword>
<dbReference type="EMBL" id="JAVHJO010000001">
    <property type="protein sequence ID" value="KAK6544818.1"/>
    <property type="molecule type" value="Genomic_DNA"/>
</dbReference>
<feature type="transmembrane region" description="Helical" evidence="2">
    <location>
        <begin position="120"/>
        <end position="139"/>
    </location>
</feature>
<comment type="caution">
    <text evidence="3">The sequence shown here is derived from an EMBL/GenBank/DDBJ whole genome shotgun (WGS) entry which is preliminary data.</text>
</comment>
<protein>
    <submittedName>
        <fullName evidence="3">Uncharacterized protein</fullName>
    </submittedName>
</protein>
<gene>
    <name evidence="3" type="ORF">TWF694_001501</name>
</gene>
<evidence type="ECO:0000256" key="2">
    <source>
        <dbReference type="SAM" id="Phobius"/>
    </source>
</evidence>
<evidence type="ECO:0000313" key="4">
    <source>
        <dbReference type="Proteomes" id="UP001365542"/>
    </source>
</evidence>
<sequence>MSAAPAPPTAAATAADWLKGKGSRLWNWAVGRFQRGKGTGDEERGRRREAEGEQGGEAEEGGEEEEEEKKKKEEEERKTKIGENRVLVVVAMLLAATIITLTLVFFLLKRDNMPSMAARIRVGVTGVVALVFVLLPFALRARRSVTVVSVCIGVAIFLADHIIDKFDSDASNLTASATTLTILPDPPTMRPNVIIINVNQSVAGNINFPTGLVWPTITTTVGAMAARGGVQ</sequence>
<accession>A0AAV9XYB6</accession>
<feature type="transmembrane region" description="Helical" evidence="2">
    <location>
        <begin position="145"/>
        <end position="163"/>
    </location>
</feature>
<evidence type="ECO:0000256" key="1">
    <source>
        <dbReference type="SAM" id="MobiDB-lite"/>
    </source>
</evidence>
<keyword evidence="2" id="KW-0812">Transmembrane</keyword>
<dbReference type="Proteomes" id="UP001365542">
    <property type="component" value="Unassembled WGS sequence"/>
</dbReference>
<feature type="compositionally biased region" description="Basic and acidic residues" evidence="1">
    <location>
        <begin position="68"/>
        <end position="77"/>
    </location>
</feature>
<keyword evidence="4" id="KW-1185">Reference proteome</keyword>
<dbReference type="AlphaFoldDB" id="A0AAV9XYB6"/>
<reference evidence="3 4" key="1">
    <citation type="submission" date="2019-10" db="EMBL/GenBank/DDBJ databases">
        <authorList>
            <person name="Palmer J.M."/>
        </authorList>
    </citation>
    <scope>NUCLEOTIDE SEQUENCE [LARGE SCALE GENOMIC DNA]</scope>
    <source>
        <strain evidence="3 4">TWF694</strain>
    </source>
</reference>
<name>A0AAV9XYB6_9PEZI</name>
<organism evidence="3 4">
    <name type="scientific">Orbilia ellipsospora</name>
    <dbReference type="NCBI Taxonomy" id="2528407"/>
    <lineage>
        <taxon>Eukaryota</taxon>
        <taxon>Fungi</taxon>
        <taxon>Dikarya</taxon>
        <taxon>Ascomycota</taxon>
        <taxon>Pezizomycotina</taxon>
        <taxon>Orbiliomycetes</taxon>
        <taxon>Orbiliales</taxon>
        <taxon>Orbiliaceae</taxon>
        <taxon>Orbilia</taxon>
    </lineage>
</organism>
<feature type="region of interest" description="Disordered" evidence="1">
    <location>
        <begin position="34"/>
        <end position="77"/>
    </location>
</feature>